<dbReference type="GO" id="GO:0003677">
    <property type="term" value="F:DNA binding"/>
    <property type="evidence" value="ECO:0007669"/>
    <property type="project" value="UniProtKB-KW"/>
</dbReference>
<keyword evidence="2" id="KW-0238">DNA-binding</keyword>
<dbReference type="AlphaFoldDB" id="A0A379DBM1"/>
<dbReference type="CDD" id="cd11378">
    <property type="entry name" value="DUF296"/>
    <property type="match status" value="1"/>
</dbReference>
<accession>A0A379DBM1</accession>
<dbReference type="PANTHER" id="PTHR34988:SF1">
    <property type="entry name" value="DNA-BINDING PROTEIN"/>
    <property type="match status" value="1"/>
</dbReference>
<protein>
    <submittedName>
        <fullName evidence="2">Predicted DNA-binding protein with PD1-like DNA-binding motif</fullName>
    </submittedName>
</protein>
<evidence type="ECO:0000259" key="1">
    <source>
        <dbReference type="PROSITE" id="PS51742"/>
    </source>
</evidence>
<name>A0A379DBM1_9FIRM</name>
<dbReference type="InterPro" id="IPR025707">
    <property type="entry name" value="DNA_bp_PD1"/>
</dbReference>
<dbReference type="EMBL" id="UGTH01000001">
    <property type="protein sequence ID" value="SUB75190.1"/>
    <property type="molecule type" value="Genomic_DNA"/>
</dbReference>
<dbReference type="Gene3D" id="3.30.1330.80">
    <property type="entry name" value="Hypothetical protein, similar to alpha- acetolactate decarboxylase, domain 2"/>
    <property type="match status" value="1"/>
</dbReference>
<proteinExistence type="predicted"/>
<dbReference type="PIRSF" id="PIRSF016702">
    <property type="entry name" value="DNA_bp_PD1"/>
    <property type="match status" value="1"/>
</dbReference>
<dbReference type="Pfam" id="PF03479">
    <property type="entry name" value="PCC"/>
    <property type="match status" value="1"/>
</dbReference>
<sequence length="139" mass="15849">MEYRKFGTRYIVRMDKGEEIISKLKEFVIKEQIDLGYITGLGAVTDVEIGLFNTSEKKYYSKKFKEDYEITSLHGNISTMHGETYLHLHMAISDKDQNTFGGHLNSATICVTGELIVEVLSGKIDREFSEEIGINVIKF</sequence>
<dbReference type="RefSeq" id="WP_004820382.1">
    <property type="nucleotide sequence ID" value="NZ_UGTH01000001.1"/>
</dbReference>
<dbReference type="PROSITE" id="PS51742">
    <property type="entry name" value="PPC"/>
    <property type="match status" value="1"/>
</dbReference>
<dbReference type="InterPro" id="IPR005175">
    <property type="entry name" value="PPC_dom"/>
</dbReference>
<dbReference type="Proteomes" id="UP000254777">
    <property type="component" value="Unassembled WGS sequence"/>
</dbReference>
<evidence type="ECO:0000313" key="3">
    <source>
        <dbReference type="Proteomes" id="UP000254777"/>
    </source>
</evidence>
<organism evidence="2 3">
    <name type="scientific">Peptoniphilus indolicus</name>
    <dbReference type="NCBI Taxonomy" id="33030"/>
    <lineage>
        <taxon>Bacteria</taxon>
        <taxon>Bacillati</taxon>
        <taxon>Bacillota</taxon>
        <taxon>Tissierellia</taxon>
        <taxon>Tissierellales</taxon>
        <taxon>Peptoniphilaceae</taxon>
        <taxon>Peptoniphilus</taxon>
    </lineage>
</organism>
<evidence type="ECO:0000313" key="2">
    <source>
        <dbReference type="EMBL" id="SUB75190.1"/>
    </source>
</evidence>
<dbReference type="SUPFAM" id="SSF117856">
    <property type="entry name" value="AF0104/ALDC/Ptd012-like"/>
    <property type="match status" value="1"/>
</dbReference>
<reference evidence="2 3" key="1">
    <citation type="submission" date="2018-06" db="EMBL/GenBank/DDBJ databases">
        <authorList>
            <consortium name="Pathogen Informatics"/>
            <person name="Doyle S."/>
        </authorList>
    </citation>
    <scope>NUCLEOTIDE SEQUENCE [LARGE SCALE GENOMIC DNA]</scope>
    <source>
        <strain evidence="2 3">NCTC11088</strain>
    </source>
</reference>
<gene>
    <name evidence="2" type="ORF">NCTC11088_00977</name>
</gene>
<dbReference type="PANTHER" id="PTHR34988">
    <property type="entry name" value="PROTEIN, PUTATIVE-RELATED"/>
    <property type="match status" value="1"/>
</dbReference>
<feature type="domain" description="PPC" evidence="1">
    <location>
        <begin position="4"/>
        <end position="139"/>
    </location>
</feature>